<dbReference type="OrthoDB" id="10012766at2"/>
<dbReference type="RefSeq" id="WP_145435589.1">
    <property type="nucleotide sequence ID" value="NZ_CP036339.1"/>
</dbReference>
<evidence type="ECO:0000313" key="2">
    <source>
        <dbReference type="EMBL" id="QDT75812.1"/>
    </source>
</evidence>
<evidence type="ECO:0000256" key="1">
    <source>
        <dbReference type="SAM" id="SignalP"/>
    </source>
</evidence>
<keyword evidence="1" id="KW-0732">Signal</keyword>
<organism evidence="2 3">
    <name type="scientific">Lacipirellula limnantheis</name>
    <dbReference type="NCBI Taxonomy" id="2528024"/>
    <lineage>
        <taxon>Bacteria</taxon>
        <taxon>Pseudomonadati</taxon>
        <taxon>Planctomycetota</taxon>
        <taxon>Planctomycetia</taxon>
        <taxon>Pirellulales</taxon>
        <taxon>Lacipirellulaceae</taxon>
        <taxon>Lacipirellula</taxon>
    </lineage>
</organism>
<dbReference type="KEGG" id="llh:I41_50550"/>
<dbReference type="EMBL" id="CP036339">
    <property type="protein sequence ID" value="QDT75812.1"/>
    <property type="molecule type" value="Genomic_DNA"/>
</dbReference>
<accession>A0A517U5A9</accession>
<feature type="chain" id="PRO_5022202880" evidence="1">
    <location>
        <begin position="20"/>
        <end position="182"/>
    </location>
</feature>
<reference evidence="2 3" key="1">
    <citation type="submission" date="2019-02" db="EMBL/GenBank/DDBJ databases">
        <title>Deep-cultivation of Planctomycetes and their phenomic and genomic characterization uncovers novel biology.</title>
        <authorList>
            <person name="Wiegand S."/>
            <person name="Jogler M."/>
            <person name="Boedeker C."/>
            <person name="Pinto D."/>
            <person name="Vollmers J."/>
            <person name="Rivas-Marin E."/>
            <person name="Kohn T."/>
            <person name="Peeters S.H."/>
            <person name="Heuer A."/>
            <person name="Rast P."/>
            <person name="Oberbeckmann S."/>
            <person name="Bunk B."/>
            <person name="Jeske O."/>
            <person name="Meyerdierks A."/>
            <person name="Storesund J.E."/>
            <person name="Kallscheuer N."/>
            <person name="Luecker S."/>
            <person name="Lage O.M."/>
            <person name="Pohl T."/>
            <person name="Merkel B.J."/>
            <person name="Hornburger P."/>
            <person name="Mueller R.-W."/>
            <person name="Bruemmer F."/>
            <person name="Labrenz M."/>
            <person name="Spormann A.M."/>
            <person name="Op den Camp H."/>
            <person name="Overmann J."/>
            <person name="Amann R."/>
            <person name="Jetten M.S.M."/>
            <person name="Mascher T."/>
            <person name="Medema M.H."/>
            <person name="Devos D.P."/>
            <person name="Kaster A.-K."/>
            <person name="Ovreas L."/>
            <person name="Rohde M."/>
            <person name="Galperin M.Y."/>
            <person name="Jogler C."/>
        </authorList>
    </citation>
    <scope>NUCLEOTIDE SEQUENCE [LARGE SCALE GENOMIC DNA]</scope>
    <source>
        <strain evidence="2 3">I41</strain>
    </source>
</reference>
<feature type="signal peptide" evidence="1">
    <location>
        <begin position="1"/>
        <end position="19"/>
    </location>
</feature>
<protein>
    <submittedName>
        <fullName evidence="2">Uncharacterized protein</fullName>
    </submittedName>
</protein>
<keyword evidence="3" id="KW-1185">Reference proteome</keyword>
<sequence length="182" mass="19176" precursor="true">MTIASSLRFRLTAMALSLAALGVGGGSDACGDEPIVLRQPATTSKAPSGLRQPRTTLVVMTAASEEPVAEAAPTPVAAAAAPKAAMGRPAPFTPHYLCLCAPYCPKPMPCPNPCYECVCDDYCPKPMPCPNPCYECVCDDYCPKPYPCPLPQPLCGPRAPARQTEPCPIYAPYPPRGPCVVH</sequence>
<gene>
    <name evidence="2" type="ORF">I41_50550</name>
</gene>
<name>A0A517U5A9_9BACT</name>
<proteinExistence type="predicted"/>
<dbReference type="Proteomes" id="UP000317909">
    <property type="component" value="Chromosome"/>
</dbReference>
<evidence type="ECO:0000313" key="3">
    <source>
        <dbReference type="Proteomes" id="UP000317909"/>
    </source>
</evidence>
<dbReference type="AlphaFoldDB" id="A0A517U5A9"/>